<sequence length="70" mass="7345">MPLTTTTPGWITTVVFAAALPATVVAWSRREGTLSIHSITSSVRERIPSRRVPLSTGAAPSGFGPIQGVE</sequence>
<evidence type="ECO:0000256" key="1">
    <source>
        <dbReference type="SAM" id="MobiDB-lite"/>
    </source>
</evidence>
<name>A0A934SLR4_9MICO</name>
<dbReference type="AlphaFoldDB" id="A0A934SLR4"/>
<dbReference type="RefSeq" id="WP_200555272.1">
    <property type="nucleotide sequence ID" value="NZ_JAEPES010000001.1"/>
</dbReference>
<feature type="transmembrane region" description="Helical" evidence="2">
    <location>
        <begin position="6"/>
        <end position="27"/>
    </location>
</feature>
<evidence type="ECO:0000313" key="5">
    <source>
        <dbReference type="Proteomes" id="UP000636458"/>
    </source>
</evidence>
<keyword evidence="2" id="KW-0472">Membrane</keyword>
<feature type="region of interest" description="Disordered" evidence="1">
    <location>
        <begin position="51"/>
        <end position="70"/>
    </location>
</feature>
<keyword evidence="2" id="KW-0812">Transmembrane</keyword>
<keyword evidence="5" id="KW-1185">Reference proteome</keyword>
<dbReference type="EMBL" id="JAEPES010000001">
    <property type="protein sequence ID" value="MBK4346999.1"/>
    <property type="molecule type" value="Genomic_DNA"/>
</dbReference>
<evidence type="ECO:0000313" key="3">
    <source>
        <dbReference type="EMBL" id="MBK4346999.1"/>
    </source>
</evidence>
<dbReference type="EMBL" id="JAEPES010000003">
    <property type="protein sequence ID" value="MBK4347878.1"/>
    <property type="molecule type" value="Genomic_DNA"/>
</dbReference>
<evidence type="ECO:0000256" key="2">
    <source>
        <dbReference type="SAM" id="Phobius"/>
    </source>
</evidence>
<organism evidence="4 5">
    <name type="scientific">Lacisediminihabitans changchengi</name>
    <dbReference type="NCBI Taxonomy" id="2787634"/>
    <lineage>
        <taxon>Bacteria</taxon>
        <taxon>Bacillati</taxon>
        <taxon>Actinomycetota</taxon>
        <taxon>Actinomycetes</taxon>
        <taxon>Micrococcales</taxon>
        <taxon>Microbacteriaceae</taxon>
        <taxon>Lacisediminihabitans</taxon>
    </lineage>
</organism>
<dbReference type="Proteomes" id="UP000636458">
    <property type="component" value="Unassembled WGS sequence"/>
</dbReference>
<comment type="caution">
    <text evidence="4">The sequence shown here is derived from an EMBL/GenBank/DDBJ whole genome shotgun (WGS) entry which is preliminary data.</text>
</comment>
<reference evidence="4" key="1">
    <citation type="submission" date="2021-01" db="EMBL/GenBank/DDBJ databases">
        <title>Lacisediminihabitans sp. nov. strain G11-30, isolated from Antarctic Soil.</title>
        <authorList>
            <person name="Li J."/>
        </authorList>
    </citation>
    <scope>NUCLEOTIDE SEQUENCE</scope>
    <source>
        <strain evidence="4">G11-30</strain>
    </source>
</reference>
<keyword evidence="2" id="KW-1133">Transmembrane helix</keyword>
<accession>A0A934SLR4</accession>
<protein>
    <submittedName>
        <fullName evidence="4">Uncharacterized protein</fullName>
    </submittedName>
</protein>
<evidence type="ECO:0000313" key="4">
    <source>
        <dbReference type="EMBL" id="MBK4347878.1"/>
    </source>
</evidence>
<proteinExistence type="predicted"/>
<gene>
    <name evidence="3" type="ORF">IV501_05075</name>
    <name evidence="4" type="ORF">IV501_09550</name>
</gene>